<dbReference type="EMBL" id="BGZK01000926">
    <property type="protein sequence ID" value="GBP65356.1"/>
    <property type="molecule type" value="Genomic_DNA"/>
</dbReference>
<name>A0A4C1XN35_EUMVA</name>
<evidence type="ECO:0000313" key="2">
    <source>
        <dbReference type="Proteomes" id="UP000299102"/>
    </source>
</evidence>
<dbReference type="Proteomes" id="UP000299102">
    <property type="component" value="Unassembled WGS sequence"/>
</dbReference>
<dbReference type="AlphaFoldDB" id="A0A4C1XN35"/>
<comment type="caution">
    <text evidence="1">The sequence shown here is derived from an EMBL/GenBank/DDBJ whole genome shotgun (WGS) entry which is preliminary data.</text>
</comment>
<reference evidence="1 2" key="1">
    <citation type="journal article" date="2019" name="Commun. Biol.">
        <title>The bagworm genome reveals a unique fibroin gene that provides high tensile strength.</title>
        <authorList>
            <person name="Kono N."/>
            <person name="Nakamura H."/>
            <person name="Ohtoshi R."/>
            <person name="Tomita M."/>
            <person name="Numata K."/>
            <person name="Arakawa K."/>
        </authorList>
    </citation>
    <scope>NUCLEOTIDE SEQUENCE [LARGE SCALE GENOMIC DNA]</scope>
</reference>
<sequence>MDINIEKRGRRKVKKRCRVNQLMMLDYQFKKKYVGQLLKSFILETLTAASSFGIQRCDSSSSDVRTHNSSLEQPIKTFTATSYSGVLRHDPSSEQYVYKVFKSTLFTVEEFYRRRKPSRLHCPMMYDDKIYN</sequence>
<evidence type="ECO:0000313" key="1">
    <source>
        <dbReference type="EMBL" id="GBP65356.1"/>
    </source>
</evidence>
<accession>A0A4C1XN35</accession>
<protein>
    <submittedName>
        <fullName evidence="1">Uncharacterized protein</fullName>
    </submittedName>
</protein>
<keyword evidence="2" id="KW-1185">Reference proteome</keyword>
<gene>
    <name evidence="1" type="ORF">EVAR_52130_1</name>
</gene>
<proteinExistence type="predicted"/>
<organism evidence="1 2">
    <name type="scientific">Eumeta variegata</name>
    <name type="common">Bagworm moth</name>
    <name type="synonym">Eumeta japonica</name>
    <dbReference type="NCBI Taxonomy" id="151549"/>
    <lineage>
        <taxon>Eukaryota</taxon>
        <taxon>Metazoa</taxon>
        <taxon>Ecdysozoa</taxon>
        <taxon>Arthropoda</taxon>
        <taxon>Hexapoda</taxon>
        <taxon>Insecta</taxon>
        <taxon>Pterygota</taxon>
        <taxon>Neoptera</taxon>
        <taxon>Endopterygota</taxon>
        <taxon>Lepidoptera</taxon>
        <taxon>Glossata</taxon>
        <taxon>Ditrysia</taxon>
        <taxon>Tineoidea</taxon>
        <taxon>Psychidae</taxon>
        <taxon>Oiketicinae</taxon>
        <taxon>Eumeta</taxon>
    </lineage>
</organism>